<evidence type="ECO:0000313" key="2">
    <source>
        <dbReference type="Proteomes" id="UP001211065"/>
    </source>
</evidence>
<dbReference type="Gene3D" id="1.25.10.70">
    <property type="match status" value="1"/>
</dbReference>
<sequence length="1061" mass="123922">ARLILNGKHDGPAILTEKNNFENNETPNGFHVNSILHAVLNSFDQDFETKFERNPVVFTSIFKFLEVLFKKAPEYNFIYQKLINNKTLNIYFEKIFEFDIPKPEIYLNEIQFDDIEENITGAIFEKLPPSNYHENVKLYCNKLISISHVLKILGLQVFYKANQKNADQENFQPLNLIPALKSSSLLTNLLKKIFFKKKLLNFFKENFEEIFFKYQLNYALERISKIEGVYFNLNNVYNNEPLKTDLHEFRNIYTTLEMNFGDQFFYNLDDLVAKFDIDILEETESAVLEDLMDVSENFQETKKNFGLEFLFKVLEVNLNLSLSDAQLQFLKSFKFFVELVCLKFGYILFESELGNEKGRVLNANALTEKHSKSDNKPKITQVENLYEFINLIFKSLNKDENKSNALALVRFKTELSDMLVFFIKFWMDTFNIEPTDSDLYAKYTSKFVTILEHYCDSLVLEEGFFGGNIAELNIYHRSLFNGLFLTLQKFGKVVGNSKQIAEDSNQELYLERIFLIFSIILEALLSQLKKLEQYYLNFNKAYLEEEEFKNFQILVSIFIEILKIQFGINKNNEITSKSFQLNLKFLNLMEKLNVINLILRLLQISFCLYEKKFDLINNLNKLKTTDNFVNFTEDSNLEFNPSKDEYIKQDVSILISFDIFRLLITLASYHQTAELLARNDILTTLSDNSFSPIFVNGIVSPYIGQKRNPLHKIWCLILSVINELTYHLLDSSLFMNQVTTILTLFWNQIRKSLDLSEDSNFTIGSLEETEKITQVFYSFGKHISNLNKKEQVGVDIASLKLLDNLKQKYLNLSSNALKYFAYFFSHPNIFKSKIVNLADVGGTNENFGHVAINVDADNTEIQVVFNQIKELMFISNRYIVNYILLITDGENTLYRWKLSGCRIDDSGGYIENLIFNPSLTQTTDYLGNDLYLATLFDLTNFAQELLSDTSNLSKISYLNKIKFTQILQFMESNFLLIFSQIVTFFNLSEVNIANKLEVFNELGQDLEGSLTKVRSKVNKIFNEHLEIKKFFKEEEIQDFKNFLEIFTDIFNIIKKKYEEKS</sequence>
<comment type="caution">
    <text evidence="1">The sequence shown here is derived from an EMBL/GenBank/DDBJ whole genome shotgun (WGS) entry which is preliminary data.</text>
</comment>
<evidence type="ECO:0000313" key="1">
    <source>
        <dbReference type="EMBL" id="KAJ3220331.1"/>
    </source>
</evidence>
<proteinExistence type="predicted"/>
<organism evidence="1 2">
    <name type="scientific">Clydaea vesicula</name>
    <dbReference type="NCBI Taxonomy" id="447962"/>
    <lineage>
        <taxon>Eukaryota</taxon>
        <taxon>Fungi</taxon>
        <taxon>Fungi incertae sedis</taxon>
        <taxon>Chytridiomycota</taxon>
        <taxon>Chytridiomycota incertae sedis</taxon>
        <taxon>Chytridiomycetes</taxon>
        <taxon>Lobulomycetales</taxon>
        <taxon>Lobulomycetaceae</taxon>
        <taxon>Clydaea</taxon>
    </lineage>
</organism>
<protein>
    <submittedName>
        <fullName evidence="1">Uncharacterized protein</fullName>
    </submittedName>
</protein>
<dbReference type="Proteomes" id="UP001211065">
    <property type="component" value="Unassembled WGS sequence"/>
</dbReference>
<gene>
    <name evidence="1" type="ORF">HK099_004385</name>
</gene>
<accession>A0AAD5XVP3</accession>
<keyword evidence="2" id="KW-1185">Reference proteome</keyword>
<feature type="non-terminal residue" evidence="1">
    <location>
        <position position="1061"/>
    </location>
</feature>
<dbReference type="EMBL" id="JADGJW010000306">
    <property type="protein sequence ID" value="KAJ3220331.1"/>
    <property type="molecule type" value="Genomic_DNA"/>
</dbReference>
<dbReference type="AlphaFoldDB" id="A0AAD5XVP3"/>
<reference evidence="1" key="1">
    <citation type="submission" date="2020-05" db="EMBL/GenBank/DDBJ databases">
        <title>Phylogenomic resolution of chytrid fungi.</title>
        <authorList>
            <person name="Stajich J.E."/>
            <person name="Amses K."/>
            <person name="Simmons R."/>
            <person name="Seto K."/>
            <person name="Myers J."/>
            <person name="Bonds A."/>
            <person name="Quandt C.A."/>
            <person name="Barry K."/>
            <person name="Liu P."/>
            <person name="Grigoriev I."/>
            <person name="Longcore J.E."/>
            <person name="James T.Y."/>
        </authorList>
    </citation>
    <scope>NUCLEOTIDE SEQUENCE</scope>
    <source>
        <strain evidence="1">JEL0476</strain>
    </source>
</reference>
<name>A0AAD5XVP3_9FUNG</name>